<accession>A0A917ICC2</accession>
<gene>
    <name evidence="1" type="ORF">GCM10010921_01580</name>
</gene>
<evidence type="ECO:0000313" key="2">
    <source>
        <dbReference type="Proteomes" id="UP000657592"/>
    </source>
</evidence>
<organism evidence="1 2">
    <name type="scientific">Microbacterium album</name>
    <dbReference type="NCBI Taxonomy" id="2053191"/>
    <lineage>
        <taxon>Bacteria</taxon>
        <taxon>Bacillati</taxon>
        <taxon>Actinomycetota</taxon>
        <taxon>Actinomycetes</taxon>
        <taxon>Micrococcales</taxon>
        <taxon>Microbacteriaceae</taxon>
        <taxon>Microbacterium</taxon>
    </lineage>
</organism>
<dbReference type="EMBL" id="BMJY01000001">
    <property type="protein sequence ID" value="GGH34123.1"/>
    <property type="molecule type" value="Genomic_DNA"/>
</dbReference>
<comment type="caution">
    <text evidence="1">The sequence shown here is derived from an EMBL/GenBank/DDBJ whole genome shotgun (WGS) entry which is preliminary data.</text>
</comment>
<proteinExistence type="predicted"/>
<protein>
    <submittedName>
        <fullName evidence="1">Uncharacterized protein</fullName>
    </submittedName>
</protein>
<dbReference type="Proteomes" id="UP000657592">
    <property type="component" value="Unassembled WGS sequence"/>
</dbReference>
<dbReference type="AlphaFoldDB" id="A0A917ICC2"/>
<keyword evidence="2" id="KW-1185">Reference proteome</keyword>
<sequence length="60" mass="6787">MPRMVNADVVLAGLREALATPRETGPRRALEVSILRRRVWRLADYVEAQAIEVEKGDNRA</sequence>
<reference evidence="1" key="2">
    <citation type="submission" date="2020-09" db="EMBL/GenBank/DDBJ databases">
        <authorList>
            <person name="Sun Q."/>
            <person name="Zhou Y."/>
        </authorList>
    </citation>
    <scope>NUCLEOTIDE SEQUENCE</scope>
    <source>
        <strain evidence="1">CGMCC 1.15794</strain>
    </source>
</reference>
<reference evidence="1" key="1">
    <citation type="journal article" date="2014" name="Int. J. Syst. Evol. Microbiol.">
        <title>Complete genome sequence of Corynebacterium casei LMG S-19264T (=DSM 44701T), isolated from a smear-ripened cheese.</title>
        <authorList>
            <consortium name="US DOE Joint Genome Institute (JGI-PGF)"/>
            <person name="Walter F."/>
            <person name="Albersmeier A."/>
            <person name="Kalinowski J."/>
            <person name="Ruckert C."/>
        </authorList>
    </citation>
    <scope>NUCLEOTIDE SEQUENCE</scope>
    <source>
        <strain evidence="1">CGMCC 1.15794</strain>
    </source>
</reference>
<name>A0A917ICC2_9MICO</name>
<evidence type="ECO:0000313" key="1">
    <source>
        <dbReference type="EMBL" id="GGH34123.1"/>
    </source>
</evidence>